<dbReference type="PANTHER" id="PTHR33244:SF3">
    <property type="entry name" value="PEPTIDASE A2 DOMAIN-CONTAINING PROTEIN"/>
    <property type="match status" value="1"/>
</dbReference>
<accession>A0A4Y2VA69</accession>
<dbReference type="Proteomes" id="UP000499080">
    <property type="component" value="Unassembled WGS sequence"/>
</dbReference>
<reference evidence="2 3" key="1">
    <citation type="journal article" date="2019" name="Sci. Rep.">
        <title>Orb-weaving spider Araneus ventricosus genome elucidates the spidroin gene catalogue.</title>
        <authorList>
            <person name="Kono N."/>
            <person name="Nakamura H."/>
            <person name="Ohtoshi R."/>
            <person name="Moran D.A.P."/>
            <person name="Shinohara A."/>
            <person name="Yoshida Y."/>
            <person name="Fujiwara M."/>
            <person name="Mori M."/>
            <person name="Tomita M."/>
            <person name="Arakawa K."/>
        </authorList>
    </citation>
    <scope>NUCLEOTIDE SEQUENCE [LARGE SCALE GENOMIC DNA]</scope>
</reference>
<dbReference type="AlphaFoldDB" id="A0A4Y2VA69"/>
<gene>
    <name evidence="2" type="ORF">AVEN_45492_2</name>
</gene>
<dbReference type="EMBL" id="BGPR01043931">
    <property type="protein sequence ID" value="GBO20600.1"/>
    <property type="molecule type" value="Genomic_DNA"/>
</dbReference>
<sequence>MVEKAVGISKAFEDNRRPAIGSLEYRNTPISGLGLSPAQLMFNRRLRTKLPISNKLLNPELFKYVNIKLLRRQQTQKHYYDRSSKILTELKPGDKIVVQNVKTKIWEPAVVLSKTKTPRSYKIKTLYGRVLDRPSIEIYRPGMRRFSAQRSSPQKEKSTSASNSSSPSPTPPLIGAVQVQVKKEADNKTSPA</sequence>
<name>A0A4Y2VA69_ARAVE</name>
<proteinExistence type="predicted"/>
<evidence type="ECO:0000256" key="1">
    <source>
        <dbReference type="SAM" id="MobiDB-lite"/>
    </source>
</evidence>
<keyword evidence="3" id="KW-1185">Reference proteome</keyword>
<evidence type="ECO:0000313" key="3">
    <source>
        <dbReference type="Proteomes" id="UP000499080"/>
    </source>
</evidence>
<protein>
    <submittedName>
        <fullName evidence="2">Uncharacterized protein</fullName>
    </submittedName>
</protein>
<feature type="region of interest" description="Disordered" evidence="1">
    <location>
        <begin position="142"/>
        <end position="174"/>
    </location>
</feature>
<evidence type="ECO:0000313" key="2">
    <source>
        <dbReference type="EMBL" id="GBO20600.1"/>
    </source>
</evidence>
<dbReference type="PANTHER" id="PTHR33244">
    <property type="entry name" value="INTEGRASE CATALYTIC DOMAIN-CONTAINING PROTEIN-RELATED"/>
    <property type="match status" value="1"/>
</dbReference>
<dbReference type="OrthoDB" id="6472741at2759"/>
<comment type="caution">
    <text evidence="2">The sequence shown here is derived from an EMBL/GenBank/DDBJ whole genome shotgun (WGS) entry which is preliminary data.</text>
</comment>
<organism evidence="2 3">
    <name type="scientific">Araneus ventricosus</name>
    <name type="common">Orbweaver spider</name>
    <name type="synonym">Epeira ventricosa</name>
    <dbReference type="NCBI Taxonomy" id="182803"/>
    <lineage>
        <taxon>Eukaryota</taxon>
        <taxon>Metazoa</taxon>
        <taxon>Ecdysozoa</taxon>
        <taxon>Arthropoda</taxon>
        <taxon>Chelicerata</taxon>
        <taxon>Arachnida</taxon>
        <taxon>Araneae</taxon>
        <taxon>Araneomorphae</taxon>
        <taxon>Entelegynae</taxon>
        <taxon>Araneoidea</taxon>
        <taxon>Araneidae</taxon>
        <taxon>Araneus</taxon>
    </lineage>
</organism>